<evidence type="ECO:0000313" key="1">
    <source>
        <dbReference type="EMBL" id="SJZ31311.1"/>
    </source>
</evidence>
<protein>
    <submittedName>
        <fullName evidence="1">Uncharacterized protein</fullName>
    </submittedName>
</protein>
<dbReference type="Proteomes" id="UP000190625">
    <property type="component" value="Unassembled WGS sequence"/>
</dbReference>
<keyword evidence="2" id="KW-1185">Reference proteome</keyword>
<accession>A0A1T4JME5</accession>
<dbReference type="EMBL" id="FUWM01000003">
    <property type="protein sequence ID" value="SJZ31311.1"/>
    <property type="molecule type" value="Genomic_DNA"/>
</dbReference>
<proteinExistence type="predicted"/>
<evidence type="ECO:0000313" key="2">
    <source>
        <dbReference type="Proteomes" id="UP000190625"/>
    </source>
</evidence>
<reference evidence="2" key="1">
    <citation type="submission" date="2017-02" db="EMBL/GenBank/DDBJ databases">
        <authorList>
            <person name="Varghese N."/>
            <person name="Submissions S."/>
        </authorList>
    </citation>
    <scope>NUCLEOTIDE SEQUENCE [LARGE SCALE GENOMIC DNA]</scope>
    <source>
        <strain evidence="2">ATCC BAA-73</strain>
    </source>
</reference>
<dbReference type="RefSeq" id="WP_159442863.1">
    <property type="nucleotide sequence ID" value="NZ_FUWM01000003.1"/>
</dbReference>
<gene>
    <name evidence="1" type="ORF">SAMN02745118_00199</name>
</gene>
<name>A0A1T4JME5_9FIRM</name>
<sequence length="52" mass="5977">MNKHRKLYLTEATNLLQKIKESHVKNLDTTDCGLDNIVAGFYLLIGRMKKAE</sequence>
<organism evidence="1 2">
    <name type="scientific">Selenihalanaerobacter shriftii</name>
    <dbReference type="NCBI Taxonomy" id="142842"/>
    <lineage>
        <taxon>Bacteria</taxon>
        <taxon>Bacillati</taxon>
        <taxon>Bacillota</taxon>
        <taxon>Clostridia</taxon>
        <taxon>Halanaerobiales</taxon>
        <taxon>Halobacteroidaceae</taxon>
        <taxon>Selenihalanaerobacter</taxon>
    </lineage>
</organism>
<dbReference type="AlphaFoldDB" id="A0A1T4JME5"/>